<protein>
    <recommendedName>
        <fullName evidence="3">Lipoprotein</fullName>
    </recommendedName>
</protein>
<reference evidence="1 2" key="1">
    <citation type="submission" date="2019-09" db="EMBL/GenBank/DDBJ databases">
        <authorList>
            <person name="Chandra G."/>
            <person name="Truman W A."/>
        </authorList>
    </citation>
    <scope>NUCLEOTIDE SEQUENCE [LARGE SCALE GENOMIC DNA]</scope>
    <source>
        <strain evidence="1">PS723</strain>
    </source>
</reference>
<dbReference type="RefSeq" id="WP_150802011.1">
    <property type="nucleotide sequence ID" value="NZ_CABVHY010000002.1"/>
</dbReference>
<dbReference type="AlphaFoldDB" id="A0A5E7A1L0"/>
<sequence>MKSTLVTKFSSSVSHGTVSLLSILLLAAGCAYNPDIRQGHDNVSGVTAKGNADYIACIKDDIQGGIETFTVEENGKTKLFVGNLDPNKAAGLVELSGSAGGNYYSVHQRDAWYDKGRLINAAMECSRA</sequence>
<evidence type="ECO:0008006" key="3">
    <source>
        <dbReference type="Google" id="ProtNLM"/>
    </source>
</evidence>
<gene>
    <name evidence="1" type="ORF">PS723_00387</name>
</gene>
<dbReference type="PROSITE" id="PS51257">
    <property type="entry name" value="PROKAR_LIPOPROTEIN"/>
    <property type="match status" value="1"/>
</dbReference>
<proteinExistence type="predicted"/>
<dbReference type="EMBL" id="CABVHY010000002">
    <property type="protein sequence ID" value="VVN70764.1"/>
    <property type="molecule type" value="Genomic_DNA"/>
</dbReference>
<evidence type="ECO:0000313" key="1">
    <source>
        <dbReference type="EMBL" id="VVN70764.1"/>
    </source>
</evidence>
<evidence type="ECO:0000313" key="2">
    <source>
        <dbReference type="Proteomes" id="UP000379480"/>
    </source>
</evidence>
<accession>A0A5E7A1L0</accession>
<name>A0A5E7A1L0_PSEFL</name>
<dbReference type="OrthoDB" id="6968640at2"/>
<dbReference type="Proteomes" id="UP000379480">
    <property type="component" value="Unassembled WGS sequence"/>
</dbReference>
<organism evidence="1 2">
    <name type="scientific">Pseudomonas fluorescens</name>
    <dbReference type="NCBI Taxonomy" id="294"/>
    <lineage>
        <taxon>Bacteria</taxon>
        <taxon>Pseudomonadati</taxon>
        <taxon>Pseudomonadota</taxon>
        <taxon>Gammaproteobacteria</taxon>
        <taxon>Pseudomonadales</taxon>
        <taxon>Pseudomonadaceae</taxon>
        <taxon>Pseudomonas</taxon>
    </lineage>
</organism>